<dbReference type="Gene3D" id="1.10.357.10">
    <property type="entry name" value="Tetracycline Repressor, domain 2"/>
    <property type="match status" value="1"/>
</dbReference>
<dbReference type="GO" id="GO:0003700">
    <property type="term" value="F:DNA-binding transcription factor activity"/>
    <property type="evidence" value="ECO:0007669"/>
    <property type="project" value="TreeGrafter"/>
</dbReference>
<keyword evidence="7" id="KW-1185">Reference proteome</keyword>
<dbReference type="InterPro" id="IPR036271">
    <property type="entry name" value="Tet_transcr_reg_TetR-rel_C_sf"/>
</dbReference>
<dbReference type="Pfam" id="PF21597">
    <property type="entry name" value="TetR_C_43"/>
    <property type="match status" value="1"/>
</dbReference>
<proteinExistence type="predicted"/>
<evidence type="ECO:0000256" key="2">
    <source>
        <dbReference type="ARBA" id="ARBA00023125"/>
    </source>
</evidence>
<keyword evidence="3" id="KW-0804">Transcription</keyword>
<accession>A0A2T0PVI2</accession>
<feature type="DNA-binding region" description="H-T-H motif" evidence="4">
    <location>
        <begin position="34"/>
        <end position="53"/>
    </location>
</feature>
<dbReference type="RefSeq" id="WP_106251694.1">
    <property type="nucleotide sequence ID" value="NZ_PVZC01000009.1"/>
</dbReference>
<evidence type="ECO:0000256" key="1">
    <source>
        <dbReference type="ARBA" id="ARBA00023015"/>
    </source>
</evidence>
<dbReference type="OrthoDB" id="9795011at2"/>
<keyword evidence="1" id="KW-0805">Transcription regulation</keyword>
<dbReference type="PANTHER" id="PTHR30055:SF234">
    <property type="entry name" value="HTH-TYPE TRANSCRIPTIONAL REGULATOR BETI"/>
    <property type="match status" value="1"/>
</dbReference>
<dbReference type="InterPro" id="IPR009057">
    <property type="entry name" value="Homeodomain-like_sf"/>
</dbReference>
<gene>
    <name evidence="6" type="ORF">CLV72_109151</name>
</gene>
<dbReference type="SUPFAM" id="SSF48498">
    <property type="entry name" value="Tetracyclin repressor-like, C-terminal domain"/>
    <property type="match status" value="1"/>
</dbReference>
<dbReference type="PRINTS" id="PR00455">
    <property type="entry name" value="HTHTETR"/>
</dbReference>
<dbReference type="InterPro" id="IPR049445">
    <property type="entry name" value="TetR_SbtR-like_C"/>
</dbReference>
<evidence type="ECO:0000313" key="7">
    <source>
        <dbReference type="Proteomes" id="UP000237846"/>
    </source>
</evidence>
<reference evidence="6 7" key="1">
    <citation type="submission" date="2018-03" db="EMBL/GenBank/DDBJ databases">
        <title>Genomic Encyclopedia of Archaeal and Bacterial Type Strains, Phase II (KMG-II): from individual species to whole genera.</title>
        <authorList>
            <person name="Goeker M."/>
        </authorList>
    </citation>
    <scope>NUCLEOTIDE SEQUENCE [LARGE SCALE GENOMIC DNA]</scope>
    <source>
        <strain evidence="6 7">DSM 45601</strain>
    </source>
</reference>
<keyword evidence="2 4" id="KW-0238">DNA-binding</keyword>
<evidence type="ECO:0000256" key="3">
    <source>
        <dbReference type="ARBA" id="ARBA00023163"/>
    </source>
</evidence>
<evidence type="ECO:0000313" key="6">
    <source>
        <dbReference type="EMBL" id="PRX95542.1"/>
    </source>
</evidence>
<dbReference type="SUPFAM" id="SSF46689">
    <property type="entry name" value="Homeodomain-like"/>
    <property type="match status" value="1"/>
</dbReference>
<dbReference type="GO" id="GO:0000976">
    <property type="term" value="F:transcription cis-regulatory region binding"/>
    <property type="evidence" value="ECO:0007669"/>
    <property type="project" value="TreeGrafter"/>
</dbReference>
<dbReference type="InterPro" id="IPR050109">
    <property type="entry name" value="HTH-type_TetR-like_transc_reg"/>
</dbReference>
<comment type="caution">
    <text evidence="6">The sequence shown here is derived from an EMBL/GenBank/DDBJ whole genome shotgun (WGS) entry which is preliminary data.</text>
</comment>
<organism evidence="6 7">
    <name type="scientific">Allonocardiopsis opalescens</name>
    <dbReference type="NCBI Taxonomy" id="1144618"/>
    <lineage>
        <taxon>Bacteria</taxon>
        <taxon>Bacillati</taxon>
        <taxon>Actinomycetota</taxon>
        <taxon>Actinomycetes</taxon>
        <taxon>Streptosporangiales</taxon>
        <taxon>Allonocardiopsis</taxon>
    </lineage>
</organism>
<protein>
    <submittedName>
        <fullName evidence="6">TetR family transcriptional regulator</fullName>
    </submittedName>
</protein>
<dbReference type="InterPro" id="IPR001647">
    <property type="entry name" value="HTH_TetR"/>
</dbReference>
<dbReference type="AlphaFoldDB" id="A0A2T0PVI2"/>
<sequence length="192" mass="20469">MAEGGRQRRDVVANRARIVAAATALFQRRGLSADMRAVAKAAGVGIGTLYRHFPTRDDLVREVTGTDLGALAAAALPPGLPALDALRAFFTSALGRLVGNQAMVDLLANSEPADAEMRRCLDHLTEVGRQAVERARHDGTLAADVTATDIAYQFVALVRILQLIPNAAASDVDRHTELVLRALRPGPESADR</sequence>
<dbReference type="Proteomes" id="UP000237846">
    <property type="component" value="Unassembled WGS sequence"/>
</dbReference>
<evidence type="ECO:0000259" key="5">
    <source>
        <dbReference type="PROSITE" id="PS50977"/>
    </source>
</evidence>
<dbReference type="PROSITE" id="PS50977">
    <property type="entry name" value="HTH_TETR_2"/>
    <property type="match status" value="1"/>
</dbReference>
<dbReference type="EMBL" id="PVZC01000009">
    <property type="protein sequence ID" value="PRX95542.1"/>
    <property type="molecule type" value="Genomic_DNA"/>
</dbReference>
<evidence type="ECO:0000256" key="4">
    <source>
        <dbReference type="PROSITE-ProRule" id="PRU00335"/>
    </source>
</evidence>
<dbReference type="Pfam" id="PF00440">
    <property type="entry name" value="TetR_N"/>
    <property type="match status" value="1"/>
</dbReference>
<feature type="domain" description="HTH tetR-type" evidence="5">
    <location>
        <begin position="12"/>
        <end position="71"/>
    </location>
</feature>
<dbReference type="PANTHER" id="PTHR30055">
    <property type="entry name" value="HTH-TYPE TRANSCRIPTIONAL REGULATOR RUTR"/>
    <property type="match status" value="1"/>
</dbReference>
<name>A0A2T0PVI2_9ACTN</name>